<gene>
    <name evidence="1" type="ORF">KIW84_015068</name>
</gene>
<evidence type="ECO:0000313" key="1">
    <source>
        <dbReference type="EMBL" id="KAI5447466.1"/>
    </source>
</evidence>
<dbReference type="Proteomes" id="UP001058974">
    <property type="component" value="Chromosome 1"/>
</dbReference>
<sequence>MGVDGKFKARFVFWDNDCVKLMGKSVIELKRELIEEPMSASADYDPAGENSCLTPSKWCLSDTVKDMENVQLSSTKLMKDVKKER</sequence>
<dbReference type="Gramene" id="Psat01G0506800-T1">
    <property type="protein sequence ID" value="KAI5447466.1"/>
    <property type="gene ID" value="KIW84_015068"/>
</dbReference>
<reference evidence="1 2" key="1">
    <citation type="journal article" date="2022" name="Nat. Genet.">
        <title>Improved pea reference genome and pan-genome highlight genomic features and evolutionary characteristics.</title>
        <authorList>
            <person name="Yang T."/>
            <person name="Liu R."/>
            <person name="Luo Y."/>
            <person name="Hu S."/>
            <person name="Wang D."/>
            <person name="Wang C."/>
            <person name="Pandey M.K."/>
            <person name="Ge S."/>
            <person name="Xu Q."/>
            <person name="Li N."/>
            <person name="Li G."/>
            <person name="Huang Y."/>
            <person name="Saxena R.K."/>
            <person name="Ji Y."/>
            <person name="Li M."/>
            <person name="Yan X."/>
            <person name="He Y."/>
            <person name="Liu Y."/>
            <person name="Wang X."/>
            <person name="Xiang C."/>
            <person name="Varshney R.K."/>
            <person name="Ding H."/>
            <person name="Gao S."/>
            <person name="Zong X."/>
        </authorList>
    </citation>
    <scope>NUCLEOTIDE SEQUENCE [LARGE SCALE GENOMIC DNA]</scope>
    <source>
        <strain evidence="1 2">cv. Zhongwan 6</strain>
    </source>
</reference>
<comment type="caution">
    <text evidence="1">The sequence shown here is derived from an EMBL/GenBank/DDBJ whole genome shotgun (WGS) entry which is preliminary data.</text>
</comment>
<name>A0A9D5H046_PEA</name>
<organism evidence="1 2">
    <name type="scientific">Pisum sativum</name>
    <name type="common">Garden pea</name>
    <name type="synonym">Lathyrus oleraceus</name>
    <dbReference type="NCBI Taxonomy" id="3888"/>
    <lineage>
        <taxon>Eukaryota</taxon>
        <taxon>Viridiplantae</taxon>
        <taxon>Streptophyta</taxon>
        <taxon>Embryophyta</taxon>
        <taxon>Tracheophyta</taxon>
        <taxon>Spermatophyta</taxon>
        <taxon>Magnoliopsida</taxon>
        <taxon>eudicotyledons</taxon>
        <taxon>Gunneridae</taxon>
        <taxon>Pentapetalae</taxon>
        <taxon>rosids</taxon>
        <taxon>fabids</taxon>
        <taxon>Fabales</taxon>
        <taxon>Fabaceae</taxon>
        <taxon>Papilionoideae</taxon>
        <taxon>50 kb inversion clade</taxon>
        <taxon>NPAAA clade</taxon>
        <taxon>Hologalegina</taxon>
        <taxon>IRL clade</taxon>
        <taxon>Fabeae</taxon>
        <taxon>Lathyrus</taxon>
    </lineage>
</organism>
<evidence type="ECO:0000313" key="2">
    <source>
        <dbReference type="Proteomes" id="UP001058974"/>
    </source>
</evidence>
<accession>A0A9D5H046</accession>
<protein>
    <submittedName>
        <fullName evidence="1">Uncharacterized protein</fullName>
    </submittedName>
</protein>
<dbReference type="AlphaFoldDB" id="A0A9D5H046"/>
<proteinExistence type="predicted"/>
<dbReference type="EMBL" id="JAMSHJ010000001">
    <property type="protein sequence ID" value="KAI5447466.1"/>
    <property type="molecule type" value="Genomic_DNA"/>
</dbReference>
<keyword evidence="2" id="KW-1185">Reference proteome</keyword>